<feature type="domain" description="DUF2207" evidence="3">
    <location>
        <begin position="39"/>
        <end position="189"/>
    </location>
</feature>
<keyword evidence="1" id="KW-0812">Transmembrane</keyword>
<dbReference type="InterPro" id="IPR048389">
    <property type="entry name" value="YciQ-like_C"/>
</dbReference>
<evidence type="ECO:0000256" key="1">
    <source>
        <dbReference type="SAM" id="Phobius"/>
    </source>
</evidence>
<gene>
    <name evidence="5" type="ORF">ACFY05_10550</name>
</gene>
<comment type="caution">
    <text evidence="5">The sequence shown here is derived from an EMBL/GenBank/DDBJ whole genome shotgun (WGS) entry which is preliminary data.</text>
</comment>
<feature type="transmembrane region" description="Helical" evidence="1">
    <location>
        <begin position="386"/>
        <end position="406"/>
    </location>
</feature>
<feature type="chain" id="PRO_5047149013" evidence="2">
    <location>
        <begin position="32"/>
        <end position="540"/>
    </location>
</feature>
<feature type="signal peptide" evidence="2">
    <location>
        <begin position="1"/>
        <end position="31"/>
    </location>
</feature>
<keyword evidence="1" id="KW-0472">Membrane</keyword>
<evidence type="ECO:0000259" key="3">
    <source>
        <dbReference type="Pfam" id="PF09972"/>
    </source>
</evidence>
<evidence type="ECO:0000259" key="4">
    <source>
        <dbReference type="Pfam" id="PF20990"/>
    </source>
</evidence>
<keyword evidence="2" id="KW-0732">Signal</keyword>
<feature type="transmembrane region" description="Helical" evidence="1">
    <location>
        <begin position="212"/>
        <end position="238"/>
    </location>
</feature>
<dbReference type="Pfam" id="PF09972">
    <property type="entry name" value="DUF2207"/>
    <property type="match status" value="1"/>
</dbReference>
<dbReference type="InterPro" id="IPR018702">
    <property type="entry name" value="DUF2207"/>
</dbReference>
<keyword evidence="1" id="KW-1133">Transmembrane helix</keyword>
<accession>A0ABW6V1V3</accession>
<protein>
    <submittedName>
        <fullName evidence="5">DUF2207 domain-containing protein</fullName>
    </submittedName>
</protein>
<dbReference type="EMBL" id="JBIAXI010000005">
    <property type="protein sequence ID" value="MFF4773285.1"/>
    <property type="molecule type" value="Genomic_DNA"/>
</dbReference>
<organism evidence="5 6">
    <name type="scientific">Microtetraspora fusca</name>
    <dbReference type="NCBI Taxonomy" id="1997"/>
    <lineage>
        <taxon>Bacteria</taxon>
        <taxon>Bacillati</taxon>
        <taxon>Actinomycetota</taxon>
        <taxon>Actinomycetes</taxon>
        <taxon>Streptosporangiales</taxon>
        <taxon>Streptosporangiaceae</taxon>
        <taxon>Microtetraspora</taxon>
    </lineage>
</organism>
<reference evidence="5 6" key="1">
    <citation type="submission" date="2024-10" db="EMBL/GenBank/DDBJ databases">
        <title>The Natural Products Discovery Center: Release of the First 8490 Sequenced Strains for Exploring Actinobacteria Biosynthetic Diversity.</title>
        <authorList>
            <person name="Kalkreuter E."/>
            <person name="Kautsar S.A."/>
            <person name="Yang D."/>
            <person name="Bader C.D."/>
            <person name="Teijaro C.N."/>
            <person name="Fluegel L."/>
            <person name="Davis C.M."/>
            <person name="Simpson J.R."/>
            <person name="Lauterbach L."/>
            <person name="Steele A.D."/>
            <person name="Gui C."/>
            <person name="Meng S."/>
            <person name="Li G."/>
            <person name="Viehrig K."/>
            <person name="Ye F."/>
            <person name="Su P."/>
            <person name="Kiefer A.F."/>
            <person name="Nichols A."/>
            <person name="Cepeda A.J."/>
            <person name="Yan W."/>
            <person name="Fan B."/>
            <person name="Jiang Y."/>
            <person name="Adhikari A."/>
            <person name="Zheng C.-J."/>
            <person name="Schuster L."/>
            <person name="Cowan T.M."/>
            <person name="Smanski M.J."/>
            <person name="Chevrette M.G."/>
            <person name="De Carvalho L.P.S."/>
            <person name="Shen B."/>
        </authorList>
    </citation>
    <scope>NUCLEOTIDE SEQUENCE [LARGE SCALE GENOMIC DNA]</scope>
    <source>
        <strain evidence="5 6">NPDC001281</strain>
    </source>
</reference>
<proteinExistence type="predicted"/>
<evidence type="ECO:0000313" key="6">
    <source>
        <dbReference type="Proteomes" id="UP001602119"/>
    </source>
</evidence>
<name>A0ABW6V1V3_MICFU</name>
<sequence length="540" mass="57708">MVNLARRLGLSVLLTALALLTAGAVGVPAHADRVTATRDDVTMELRKDGVLHVAEKITLSGGPLRRTLLTRTRYDNGNDRVYRVSNVRGATFDGTTMTISGSGTVEYDVRGAVTPLSGGEELRWYAVAGPAEHVTVTVSGPGRAENISCFAGEPASAIGCTGASIDETGATAMFEQQGLRDGETLTIVVGYPKGATGAAPILDRRFELANAFTLNMVTGGALALLLLLLCGGVGLLYWTRGRDARVVGAQSGVVVGHQNGQFAPPHDVRPGQIGTLIDEQADVIDVTATIVDLAVRGYLRIDEQPRQAYDAPDWLLVRMPSAPVASLLPYERALYDSVFEGRDAVLLSQLHGSFTAGLSKVRHELYRDVVTQGWFARRPDSVRTHWTTVGVIAAVLGVVATVALAWLTTYALLGLALIIAGAALAVGGQYMPAKTARGATVLAQTLGFREHLVSGEIGDIPPAQRIELFSRYLPYAVVFDSVDRWARVVASIHGDGRPADNLYWYQGPAEWDLSKFADSMRTFTTTTSGAISAARLFRSF</sequence>
<dbReference type="RefSeq" id="WP_387341654.1">
    <property type="nucleotide sequence ID" value="NZ_JBIAXI010000005.1"/>
</dbReference>
<dbReference type="Proteomes" id="UP001602119">
    <property type="component" value="Unassembled WGS sequence"/>
</dbReference>
<keyword evidence="6" id="KW-1185">Reference proteome</keyword>
<evidence type="ECO:0000313" key="5">
    <source>
        <dbReference type="EMBL" id="MFF4773285.1"/>
    </source>
</evidence>
<feature type="domain" description="Predicted membrane protein YciQ-like C-terminal" evidence="4">
    <location>
        <begin position="262"/>
        <end position="487"/>
    </location>
</feature>
<feature type="transmembrane region" description="Helical" evidence="1">
    <location>
        <begin position="412"/>
        <end position="431"/>
    </location>
</feature>
<dbReference type="Pfam" id="PF20990">
    <property type="entry name" value="DUF2207_C"/>
    <property type="match status" value="1"/>
</dbReference>
<evidence type="ECO:0000256" key="2">
    <source>
        <dbReference type="SAM" id="SignalP"/>
    </source>
</evidence>